<feature type="domain" description="NodB homology" evidence="4">
    <location>
        <begin position="64"/>
        <end position="248"/>
    </location>
</feature>
<keyword evidence="2" id="KW-0378">Hydrolase</keyword>
<reference evidence="5 6" key="1">
    <citation type="submission" date="2019-03" db="EMBL/GenBank/DDBJ databases">
        <title>Genomic Encyclopedia of Type Strains, Phase IV (KMG-IV): sequencing the most valuable type-strain genomes for metagenomic binning, comparative biology and taxonomic classification.</title>
        <authorList>
            <person name="Goeker M."/>
        </authorList>
    </citation>
    <scope>NUCLEOTIDE SEQUENCE [LARGE SCALE GENOMIC DNA]</scope>
    <source>
        <strain evidence="5 6">LX-B</strain>
    </source>
</reference>
<evidence type="ECO:0000256" key="1">
    <source>
        <dbReference type="ARBA" id="ARBA00022723"/>
    </source>
</evidence>
<dbReference type="AlphaFoldDB" id="A0A4R1RSK7"/>
<dbReference type="RefSeq" id="WP_165907953.1">
    <property type="nucleotide sequence ID" value="NZ_SLUN01000012.1"/>
</dbReference>
<proteinExistence type="predicted"/>
<organism evidence="5 6">
    <name type="scientific">Hydrogenispora ethanolica</name>
    <dbReference type="NCBI Taxonomy" id="1082276"/>
    <lineage>
        <taxon>Bacteria</taxon>
        <taxon>Bacillati</taxon>
        <taxon>Bacillota</taxon>
        <taxon>Hydrogenispora</taxon>
    </lineage>
</organism>
<dbReference type="InterPro" id="IPR011330">
    <property type="entry name" value="Glyco_hydro/deAcase_b/a-brl"/>
</dbReference>
<dbReference type="CDD" id="cd10917">
    <property type="entry name" value="CE4_NodB_like_6s_7s"/>
    <property type="match status" value="1"/>
</dbReference>
<evidence type="ECO:0000259" key="4">
    <source>
        <dbReference type="PROSITE" id="PS51677"/>
    </source>
</evidence>
<keyword evidence="6" id="KW-1185">Reference proteome</keyword>
<evidence type="ECO:0000313" key="6">
    <source>
        <dbReference type="Proteomes" id="UP000295008"/>
    </source>
</evidence>
<dbReference type="PANTHER" id="PTHR10587:SF133">
    <property type="entry name" value="CHITIN DEACETYLASE 1-RELATED"/>
    <property type="match status" value="1"/>
</dbReference>
<dbReference type="GO" id="GO:0016810">
    <property type="term" value="F:hydrolase activity, acting on carbon-nitrogen (but not peptide) bonds"/>
    <property type="evidence" value="ECO:0007669"/>
    <property type="project" value="InterPro"/>
</dbReference>
<feature type="region of interest" description="Disordered" evidence="3">
    <location>
        <begin position="1"/>
        <end position="46"/>
    </location>
</feature>
<evidence type="ECO:0000313" key="5">
    <source>
        <dbReference type="EMBL" id="TCL69364.1"/>
    </source>
</evidence>
<sequence>MNFRYNESGPSFISGSAISDPNHDPFDSRQPFDSESRDSYENQKADWPSRYPGTIYRQGSSEYRLAALTFDDAPDSLFAPVLLEILGHYRVKATFFCQGDCVQKNQGMVERIAKEGHILANHTFHHPDLTTLRPEQIRAEIQSTETEIYRVTGLRTKLFRPPYGALNDESAQVALAMGYKLILWNVDSMDWSGISGPTITARVVANMVPGSIILMHNACTGSVQAGSGMVQSLPYIIEILKEQGYHFVTVPEMLSIPAY</sequence>
<protein>
    <submittedName>
        <fullName evidence="5">Peptidoglycan/xylan/chitin deacetylase (PgdA/CDA1 family)</fullName>
    </submittedName>
</protein>
<dbReference type="SUPFAM" id="SSF88713">
    <property type="entry name" value="Glycoside hydrolase/deacetylase"/>
    <property type="match status" value="1"/>
</dbReference>
<evidence type="ECO:0000256" key="3">
    <source>
        <dbReference type="SAM" id="MobiDB-lite"/>
    </source>
</evidence>
<dbReference type="GO" id="GO:0046872">
    <property type="term" value="F:metal ion binding"/>
    <property type="evidence" value="ECO:0007669"/>
    <property type="project" value="UniProtKB-KW"/>
</dbReference>
<evidence type="ECO:0000256" key="2">
    <source>
        <dbReference type="ARBA" id="ARBA00022801"/>
    </source>
</evidence>
<keyword evidence="1" id="KW-0479">Metal-binding</keyword>
<dbReference type="PROSITE" id="PS51677">
    <property type="entry name" value="NODB"/>
    <property type="match status" value="1"/>
</dbReference>
<gene>
    <name evidence="5" type="ORF">EDC14_101261</name>
</gene>
<dbReference type="GO" id="GO:0005975">
    <property type="term" value="P:carbohydrate metabolic process"/>
    <property type="evidence" value="ECO:0007669"/>
    <property type="project" value="InterPro"/>
</dbReference>
<feature type="compositionally biased region" description="Polar residues" evidence="3">
    <location>
        <begin position="8"/>
        <end position="19"/>
    </location>
</feature>
<dbReference type="Pfam" id="PF01522">
    <property type="entry name" value="Polysacc_deac_1"/>
    <property type="match status" value="1"/>
</dbReference>
<dbReference type="InterPro" id="IPR050248">
    <property type="entry name" value="Polysacc_deacetylase_ArnD"/>
</dbReference>
<dbReference type="EMBL" id="SLUN01000012">
    <property type="protein sequence ID" value="TCL69364.1"/>
    <property type="molecule type" value="Genomic_DNA"/>
</dbReference>
<comment type="caution">
    <text evidence="5">The sequence shown here is derived from an EMBL/GenBank/DDBJ whole genome shotgun (WGS) entry which is preliminary data.</text>
</comment>
<dbReference type="GO" id="GO:0016020">
    <property type="term" value="C:membrane"/>
    <property type="evidence" value="ECO:0007669"/>
    <property type="project" value="TreeGrafter"/>
</dbReference>
<dbReference type="PANTHER" id="PTHR10587">
    <property type="entry name" value="GLYCOSYL TRANSFERASE-RELATED"/>
    <property type="match status" value="1"/>
</dbReference>
<feature type="compositionally biased region" description="Basic and acidic residues" evidence="3">
    <location>
        <begin position="21"/>
        <end position="44"/>
    </location>
</feature>
<dbReference type="Gene3D" id="3.20.20.370">
    <property type="entry name" value="Glycoside hydrolase/deacetylase"/>
    <property type="match status" value="1"/>
</dbReference>
<dbReference type="InterPro" id="IPR002509">
    <property type="entry name" value="NODB_dom"/>
</dbReference>
<name>A0A4R1RSK7_HYDET</name>
<dbReference type="Proteomes" id="UP000295008">
    <property type="component" value="Unassembled WGS sequence"/>
</dbReference>
<accession>A0A4R1RSK7</accession>